<accession>A0A7J0H8M4</accession>
<dbReference type="InterPro" id="IPR011990">
    <property type="entry name" value="TPR-like_helical_dom_sf"/>
</dbReference>
<dbReference type="AlphaFoldDB" id="A0A7J0H8M4"/>
<evidence type="ECO:0000256" key="3">
    <source>
        <dbReference type="PROSITE-ProRule" id="PRU00708"/>
    </source>
</evidence>
<dbReference type="PANTHER" id="PTHR45717">
    <property type="entry name" value="OS12G0527900 PROTEIN"/>
    <property type="match status" value="1"/>
</dbReference>
<gene>
    <name evidence="4" type="ORF">Acr_28g0000100</name>
</gene>
<sequence length="384" mass="44304">MTLHGGVGGGGRFPASITRRGRQEPLFRRLSALGATGGTVGQTLNQYIREGKIVKKYELERCIKELRKYKRYQHALEIMEWMVMWDDNFAYPDYTIHLDLISKVQGIAAAEYNLSTLPPSANNCFTYGLLLNCYCKEKMIDKALGLFKKMDEMNIASTSLAFNNLLGQPERAPLLIQEMRQRNIPLGTFSYNILMHSHSCLNDIEGVERVIKEMEEENEKEIDWMTYSNLAAALDKLNDIDGLKRCFEEWESSCSSYDRRSKGPFCWTWEIFMVFFLKKHQIDSALKCMEAAVSAAKDNEWHPKPESIDKFLKYFEEEKDVNGAEEFCKMLKKVNHLDSKAYHSLLHAYIASGKPAPDMRRRMEADGIEMNLDIKNLLERVCPR</sequence>
<dbReference type="OrthoDB" id="1730360at2759"/>
<comment type="similarity">
    <text evidence="1">Belongs to the PPR family. P subfamily.</text>
</comment>
<dbReference type="InterPro" id="IPR002885">
    <property type="entry name" value="PPR_rpt"/>
</dbReference>
<name>A0A7J0H8M4_9ERIC</name>
<organism evidence="4 5">
    <name type="scientific">Actinidia rufa</name>
    <dbReference type="NCBI Taxonomy" id="165716"/>
    <lineage>
        <taxon>Eukaryota</taxon>
        <taxon>Viridiplantae</taxon>
        <taxon>Streptophyta</taxon>
        <taxon>Embryophyta</taxon>
        <taxon>Tracheophyta</taxon>
        <taxon>Spermatophyta</taxon>
        <taxon>Magnoliopsida</taxon>
        <taxon>eudicotyledons</taxon>
        <taxon>Gunneridae</taxon>
        <taxon>Pentapetalae</taxon>
        <taxon>asterids</taxon>
        <taxon>Ericales</taxon>
        <taxon>Actinidiaceae</taxon>
        <taxon>Actinidia</taxon>
    </lineage>
</organism>
<dbReference type="PROSITE" id="PS51375">
    <property type="entry name" value="PPR"/>
    <property type="match status" value="1"/>
</dbReference>
<dbReference type="EMBL" id="BJWL01000028">
    <property type="protein sequence ID" value="GFZ19305.1"/>
    <property type="molecule type" value="Genomic_DNA"/>
</dbReference>
<proteinExistence type="inferred from homology"/>
<feature type="repeat" description="PPR" evidence="3">
    <location>
        <begin position="123"/>
        <end position="157"/>
    </location>
</feature>
<reference evidence="4 5" key="1">
    <citation type="submission" date="2019-07" db="EMBL/GenBank/DDBJ databases">
        <title>De Novo Assembly of kiwifruit Actinidia rufa.</title>
        <authorList>
            <person name="Sugita-Konishi S."/>
            <person name="Sato K."/>
            <person name="Mori E."/>
            <person name="Abe Y."/>
            <person name="Kisaki G."/>
            <person name="Hamano K."/>
            <person name="Suezawa K."/>
            <person name="Otani M."/>
            <person name="Fukuda T."/>
            <person name="Manabe T."/>
            <person name="Gomi K."/>
            <person name="Tabuchi M."/>
            <person name="Akimitsu K."/>
            <person name="Kataoka I."/>
        </authorList>
    </citation>
    <scope>NUCLEOTIDE SEQUENCE [LARGE SCALE GENOMIC DNA]</scope>
    <source>
        <strain evidence="5">cv. Fuchu</strain>
    </source>
</reference>
<evidence type="ECO:0000256" key="1">
    <source>
        <dbReference type="ARBA" id="ARBA00007626"/>
    </source>
</evidence>
<dbReference type="SUPFAM" id="SSF48452">
    <property type="entry name" value="TPR-like"/>
    <property type="match status" value="1"/>
</dbReference>
<dbReference type="PANTHER" id="PTHR45717:SF8">
    <property type="entry name" value="OS01G0301000 PROTEIN"/>
    <property type="match status" value="1"/>
</dbReference>
<protein>
    <submittedName>
        <fullName evidence="4">Tetratricopeptide repeat (TPR)-like superfamily protein</fullName>
    </submittedName>
</protein>
<dbReference type="Proteomes" id="UP000585474">
    <property type="component" value="Unassembled WGS sequence"/>
</dbReference>
<comment type="caution">
    <text evidence="4">The sequence shown here is derived from an EMBL/GenBank/DDBJ whole genome shotgun (WGS) entry which is preliminary data.</text>
</comment>
<keyword evidence="5" id="KW-1185">Reference proteome</keyword>
<evidence type="ECO:0000256" key="2">
    <source>
        <dbReference type="ARBA" id="ARBA00022737"/>
    </source>
</evidence>
<dbReference type="GO" id="GO:0005739">
    <property type="term" value="C:mitochondrion"/>
    <property type="evidence" value="ECO:0007669"/>
    <property type="project" value="TreeGrafter"/>
</dbReference>
<dbReference type="NCBIfam" id="TIGR00756">
    <property type="entry name" value="PPR"/>
    <property type="match status" value="2"/>
</dbReference>
<evidence type="ECO:0000313" key="5">
    <source>
        <dbReference type="Proteomes" id="UP000585474"/>
    </source>
</evidence>
<keyword evidence="2" id="KW-0677">Repeat</keyword>
<dbReference type="Gene3D" id="1.25.40.10">
    <property type="entry name" value="Tetratricopeptide repeat domain"/>
    <property type="match status" value="2"/>
</dbReference>
<dbReference type="GO" id="GO:0003729">
    <property type="term" value="F:mRNA binding"/>
    <property type="evidence" value="ECO:0007669"/>
    <property type="project" value="UniProtKB-ARBA"/>
</dbReference>
<dbReference type="Pfam" id="PF01535">
    <property type="entry name" value="PPR"/>
    <property type="match status" value="2"/>
</dbReference>
<evidence type="ECO:0000313" key="4">
    <source>
        <dbReference type="EMBL" id="GFZ19305.1"/>
    </source>
</evidence>